<accession>A0A238ZTX2</accession>
<dbReference type="PROSITE" id="PS51379">
    <property type="entry name" value="4FE4S_FER_2"/>
    <property type="match status" value="2"/>
</dbReference>
<keyword evidence="6" id="KW-1185">Reference proteome</keyword>
<feature type="domain" description="4Fe-4S ferredoxin-type" evidence="4">
    <location>
        <begin position="41"/>
        <end position="70"/>
    </location>
</feature>
<dbReference type="OrthoDB" id="9804603at2"/>
<dbReference type="EMBL" id="FZOC01000003">
    <property type="protein sequence ID" value="SNR86877.1"/>
    <property type="molecule type" value="Genomic_DNA"/>
</dbReference>
<keyword evidence="2" id="KW-0408">Iron</keyword>
<dbReference type="PANTHER" id="PTHR43122">
    <property type="entry name" value="FERREDOXIN SUBUNIT OF PYRUVATE:FLAVODOXIN OXIDOREDUCTASE-RELATED"/>
    <property type="match status" value="1"/>
</dbReference>
<sequence>MSRITVSEERCKGCLLCTQVCPAEIIRQSERINQHGYKVAEVPAEDMAKCTGCASCATICPDVAIEVWRGKKPKKAA</sequence>
<keyword evidence="3" id="KW-0411">Iron-sulfur</keyword>
<name>A0A238ZTX2_9BACT</name>
<dbReference type="InterPro" id="IPR017900">
    <property type="entry name" value="4Fe4S_Fe_S_CS"/>
</dbReference>
<dbReference type="SUPFAM" id="SSF54862">
    <property type="entry name" value="4Fe-4S ferredoxins"/>
    <property type="match status" value="1"/>
</dbReference>
<gene>
    <name evidence="5" type="ORF">SAMN04488503_1609</name>
</gene>
<evidence type="ECO:0000256" key="2">
    <source>
        <dbReference type="ARBA" id="ARBA00023004"/>
    </source>
</evidence>
<evidence type="ECO:0000256" key="3">
    <source>
        <dbReference type="ARBA" id="ARBA00023014"/>
    </source>
</evidence>
<dbReference type="InterPro" id="IPR017896">
    <property type="entry name" value="4Fe4S_Fe-S-bd"/>
</dbReference>
<evidence type="ECO:0000313" key="6">
    <source>
        <dbReference type="Proteomes" id="UP000198324"/>
    </source>
</evidence>
<dbReference type="Proteomes" id="UP000198324">
    <property type="component" value="Unassembled WGS sequence"/>
</dbReference>
<evidence type="ECO:0000259" key="4">
    <source>
        <dbReference type="PROSITE" id="PS51379"/>
    </source>
</evidence>
<dbReference type="PROSITE" id="PS00198">
    <property type="entry name" value="4FE4S_FER_1"/>
    <property type="match status" value="1"/>
</dbReference>
<dbReference type="Gene3D" id="3.30.70.20">
    <property type="match status" value="1"/>
</dbReference>
<dbReference type="GO" id="GO:0051536">
    <property type="term" value="F:iron-sulfur cluster binding"/>
    <property type="evidence" value="ECO:0007669"/>
    <property type="project" value="UniProtKB-KW"/>
</dbReference>
<dbReference type="RefSeq" id="WP_089273545.1">
    <property type="nucleotide sequence ID" value="NZ_FZOC01000003.1"/>
</dbReference>
<dbReference type="PANTHER" id="PTHR43122:SF2">
    <property type="entry name" value="FERREDOXIN SUBUNIT OF PYRUVATE:FLAVODOXIN OXIDOREDUCTASE"/>
    <property type="match status" value="1"/>
</dbReference>
<keyword evidence="1" id="KW-0479">Metal-binding</keyword>
<dbReference type="GO" id="GO:0046872">
    <property type="term" value="F:metal ion binding"/>
    <property type="evidence" value="ECO:0007669"/>
    <property type="project" value="UniProtKB-KW"/>
</dbReference>
<dbReference type="AlphaFoldDB" id="A0A238ZTX2"/>
<dbReference type="Pfam" id="PF12838">
    <property type="entry name" value="Fer4_7"/>
    <property type="match status" value="1"/>
</dbReference>
<protein>
    <submittedName>
        <fullName evidence="5">2-oxoglutarate ferredoxin oxidoreductase, delta subunit</fullName>
    </submittedName>
</protein>
<proteinExistence type="predicted"/>
<evidence type="ECO:0000313" key="5">
    <source>
        <dbReference type="EMBL" id="SNR86877.1"/>
    </source>
</evidence>
<reference evidence="5 6" key="1">
    <citation type="submission" date="2017-06" db="EMBL/GenBank/DDBJ databases">
        <authorList>
            <person name="Kim H.J."/>
            <person name="Triplett B.A."/>
        </authorList>
    </citation>
    <scope>NUCLEOTIDE SEQUENCE [LARGE SCALE GENOMIC DNA]</scope>
    <source>
        <strain evidence="5 6">DSM 13116</strain>
    </source>
</reference>
<evidence type="ECO:0000256" key="1">
    <source>
        <dbReference type="ARBA" id="ARBA00022723"/>
    </source>
</evidence>
<feature type="domain" description="4Fe-4S ferredoxin-type" evidence="4">
    <location>
        <begin position="2"/>
        <end position="31"/>
    </location>
</feature>
<organism evidence="5 6">
    <name type="scientific">Humidesulfovibrio mexicanus</name>
    <dbReference type="NCBI Taxonomy" id="147047"/>
    <lineage>
        <taxon>Bacteria</taxon>
        <taxon>Pseudomonadati</taxon>
        <taxon>Thermodesulfobacteriota</taxon>
        <taxon>Desulfovibrionia</taxon>
        <taxon>Desulfovibrionales</taxon>
        <taxon>Desulfovibrionaceae</taxon>
        <taxon>Humidesulfovibrio</taxon>
    </lineage>
</organism>